<dbReference type="InterPro" id="IPR036778">
    <property type="entry name" value="OHCU_decarboxylase_sf"/>
</dbReference>
<dbReference type="RefSeq" id="WP_104264614.1">
    <property type="nucleotide sequence ID" value="NZ_CP028130.1"/>
</dbReference>
<dbReference type="PANTHER" id="PTHR43466">
    <property type="entry name" value="2-OXO-4-HYDROXY-4-CARBOXY-5-UREIDOIMIDAZOLINE DECARBOXYLASE-RELATED"/>
    <property type="match status" value="1"/>
</dbReference>
<dbReference type="InterPro" id="IPR017595">
    <property type="entry name" value="OHCU_decarboxylase-2"/>
</dbReference>
<accession>A0AAD1ABT6</accession>
<dbReference type="KEGG" id="ria:C7V51_05385"/>
<dbReference type="SUPFAM" id="SSF158694">
    <property type="entry name" value="UraD-Like"/>
    <property type="match status" value="1"/>
</dbReference>
<reference evidence="9 10" key="1">
    <citation type="submission" date="2018-03" db="EMBL/GenBank/DDBJ databases">
        <title>Bacteriophage NCPPB3778 and a type I-E CRISPR drive the evolution of the US Biological Select Agent, Rathayibacter toxicus.</title>
        <authorList>
            <person name="Davis E.W.II."/>
            <person name="Tabima J.F."/>
            <person name="Weisberg A.J."/>
            <person name="Dantas Lopes L."/>
            <person name="Wiseman M.S."/>
            <person name="Wiseman M.S."/>
            <person name="Pupko T."/>
            <person name="Belcher M.S."/>
            <person name="Sechler A.J."/>
            <person name="Tancos M.A."/>
            <person name="Schroeder B.K."/>
            <person name="Murray T.D."/>
            <person name="Luster D.G."/>
            <person name="Schneider W.L."/>
            <person name="Rogers E."/>
            <person name="Andreote F.D."/>
            <person name="Grunwald N.J."/>
            <person name="Putnam M.L."/>
            <person name="Chang J.H."/>
        </authorList>
    </citation>
    <scope>NUCLEOTIDE SEQUENCE [LARGE SCALE GENOMIC DNA]</scope>
    <source>
        <strain evidence="9 10">NCCPB 2253</strain>
    </source>
</reference>
<keyword evidence="6" id="KW-0456">Lyase</keyword>
<proteinExistence type="predicted"/>
<evidence type="ECO:0000313" key="10">
    <source>
        <dbReference type="Proteomes" id="UP000283946"/>
    </source>
</evidence>
<dbReference type="NCBIfam" id="NF010372">
    <property type="entry name" value="PRK13798.1"/>
    <property type="match status" value="1"/>
</dbReference>
<dbReference type="Pfam" id="PF09349">
    <property type="entry name" value="OHCU_decarbox"/>
    <property type="match status" value="1"/>
</dbReference>
<name>A0AAD1ABT6_9MICO</name>
<sequence length="171" mass="18416">MTARTAPDETPRDALLACLAVPRWADELAAGAPYASVDVLVEAADRLARTLSADEVETALADHPRIGQRHGGAGRSSAFSASEQAASLTTDEALTERLLAGNRTYEERFGRVFLIRAAGRDRAAIVAQLERRLALDDATEERIVAEQLREIAVLRVRGIADGLVGEAEPER</sequence>
<gene>
    <name evidence="9" type="primary">uraD</name>
    <name evidence="9" type="ORF">C7V51_05385</name>
</gene>
<dbReference type="Gene3D" id="1.10.3330.10">
    <property type="entry name" value="Oxo-4-hydroxy-4-carboxy-5-ureidoimidazoline decarboxylase"/>
    <property type="match status" value="1"/>
</dbReference>
<evidence type="ECO:0000256" key="2">
    <source>
        <dbReference type="ARBA" id="ARBA00004754"/>
    </source>
</evidence>
<comment type="catalytic activity">
    <reaction evidence="1">
        <text>5-hydroxy-2-oxo-4-ureido-2,5-dihydro-1H-imidazole-5-carboxylate + H(+) = (S)-allantoin + CO2</text>
        <dbReference type="Rhea" id="RHEA:26301"/>
        <dbReference type="ChEBI" id="CHEBI:15378"/>
        <dbReference type="ChEBI" id="CHEBI:15678"/>
        <dbReference type="ChEBI" id="CHEBI:16526"/>
        <dbReference type="ChEBI" id="CHEBI:58639"/>
        <dbReference type="EC" id="4.1.1.97"/>
    </reaction>
</comment>
<feature type="region of interest" description="Disordered" evidence="7">
    <location>
        <begin position="63"/>
        <end position="84"/>
    </location>
</feature>
<keyword evidence="5" id="KW-0210">Decarboxylase</keyword>
<dbReference type="GO" id="GO:0006144">
    <property type="term" value="P:purine nucleobase metabolic process"/>
    <property type="evidence" value="ECO:0007669"/>
    <property type="project" value="UniProtKB-KW"/>
</dbReference>
<evidence type="ECO:0000256" key="5">
    <source>
        <dbReference type="ARBA" id="ARBA00022793"/>
    </source>
</evidence>
<evidence type="ECO:0000256" key="1">
    <source>
        <dbReference type="ARBA" id="ARBA00001163"/>
    </source>
</evidence>
<organism evidence="9 10">
    <name type="scientific">Rathayibacter iranicus</name>
    <dbReference type="NCBI Taxonomy" id="59737"/>
    <lineage>
        <taxon>Bacteria</taxon>
        <taxon>Bacillati</taxon>
        <taxon>Actinomycetota</taxon>
        <taxon>Actinomycetes</taxon>
        <taxon>Micrococcales</taxon>
        <taxon>Microbacteriaceae</taxon>
        <taxon>Rathayibacter</taxon>
    </lineage>
</organism>
<feature type="compositionally biased region" description="Low complexity" evidence="7">
    <location>
        <begin position="75"/>
        <end position="84"/>
    </location>
</feature>
<dbReference type="InterPro" id="IPR018020">
    <property type="entry name" value="OHCU_decarboxylase"/>
</dbReference>
<evidence type="ECO:0000256" key="3">
    <source>
        <dbReference type="ARBA" id="ARBA00012257"/>
    </source>
</evidence>
<keyword evidence="4" id="KW-0659">Purine metabolism</keyword>
<feature type="domain" description="Oxo-4-hydroxy-4-carboxy-5-ureidoimidazoline decarboxylase" evidence="8">
    <location>
        <begin position="6"/>
        <end position="156"/>
    </location>
</feature>
<evidence type="ECO:0000259" key="8">
    <source>
        <dbReference type="Pfam" id="PF09349"/>
    </source>
</evidence>
<protein>
    <recommendedName>
        <fullName evidence="3">2-oxo-4-hydroxy-4-carboxy-5-ureidoimidazoline decarboxylase</fullName>
        <ecNumber evidence="3">4.1.1.97</ecNumber>
    </recommendedName>
</protein>
<dbReference type="EC" id="4.1.1.97" evidence="3"/>
<dbReference type="Proteomes" id="UP000283946">
    <property type="component" value="Chromosome"/>
</dbReference>
<dbReference type="PANTHER" id="PTHR43466:SF1">
    <property type="entry name" value="2-OXO-4-HYDROXY-4-CARBOXY-5-UREIDOIMIDAZOLINE DECARBOXYLASE-RELATED"/>
    <property type="match status" value="1"/>
</dbReference>
<dbReference type="GO" id="GO:0019628">
    <property type="term" value="P:urate catabolic process"/>
    <property type="evidence" value="ECO:0007669"/>
    <property type="project" value="TreeGrafter"/>
</dbReference>
<evidence type="ECO:0000313" key="9">
    <source>
        <dbReference type="EMBL" id="AZZ55383.1"/>
    </source>
</evidence>
<dbReference type="AlphaFoldDB" id="A0AAD1ABT6"/>
<dbReference type="NCBIfam" id="TIGR03180">
    <property type="entry name" value="UraD_2"/>
    <property type="match status" value="1"/>
</dbReference>
<dbReference type="GO" id="GO:0051997">
    <property type="term" value="F:2-oxo-4-hydroxy-4-carboxy-5-ureidoimidazoline decarboxylase activity"/>
    <property type="evidence" value="ECO:0007669"/>
    <property type="project" value="UniProtKB-EC"/>
</dbReference>
<evidence type="ECO:0000256" key="4">
    <source>
        <dbReference type="ARBA" id="ARBA00022631"/>
    </source>
</evidence>
<evidence type="ECO:0000256" key="6">
    <source>
        <dbReference type="ARBA" id="ARBA00023239"/>
    </source>
</evidence>
<evidence type="ECO:0000256" key="7">
    <source>
        <dbReference type="SAM" id="MobiDB-lite"/>
    </source>
</evidence>
<comment type="pathway">
    <text evidence="2">Purine metabolism; urate degradation; (S)-allantoin from urate: step 3/3.</text>
</comment>
<dbReference type="EMBL" id="CP028130">
    <property type="protein sequence ID" value="AZZ55383.1"/>
    <property type="molecule type" value="Genomic_DNA"/>
</dbReference>